<protein>
    <submittedName>
        <fullName evidence="4">Phosphopantetheine--protein transferase domain-containing protein</fullName>
    </submittedName>
</protein>
<evidence type="ECO:0000259" key="3">
    <source>
        <dbReference type="Pfam" id="PF01648"/>
    </source>
</evidence>
<keyword evidence="5" id="KW-1185">Reference proteome</keyword>
<dbReference type="Proteomes" id="UP000199658">
    <property type="component" value="Unassembled WGS sequence"/>
</dbReference>
<dbReference type="InterPro" id="IPR050559">
    <property type="entry name" value="P-Pant_transferase_sf"/>
</dbReference>
<feature type="domain" description="4'-phosphopantetheinyl transferase" evidence="3">
    <location>
        <begin position="80"/>
        <end position="139"/>
    </location>
</feature>
<dbReference type="AlphaFoldDB" id="A0A1I6GCW6"/>
<dbReference type="InterPro" id="IPR037143">
    <property type="entry name" value="4-PPantetheinyl_Trfase_dom_sf"/>
</dbReference>
<reference evidence="5" key="1">
    <citation type="submission" date="2016-10" db="EMBL/GenBank/DDBJ databases">
        <authorList>
            <person name="Varghese N."/>
            <person name="Submissions S."/>
        </authorList>
    </citation>
    <scope>NUCLEOTIDE SEQUENCE [LARGE SCALE GENOMIC DNA]</scope>
    <source>
        <strain evidence="5">DSM 26921</strain>
    </source>
</reference>
<comment type="similarity">
    <text evidence="1">Belongs to the P-Pant transferase superfamily. Gsp/Sfp/HetI/AcpT family.</text>
</comment>
<dbReference type="EMBL" id="FOYO01000001">
    <property type="protein sequence ID" value="SFR40029.1"/>
    <property type="molecule type" value="Genomic_DNA"/>
</dbReference>
<evidence type="ECO:0000256" key="2">
    <source>
        <dbReference type="ARBA" id="ARBA00022679"/>
    </source>
</evidence>
<evidence type="ECO:0000313" key="5">
    <source>
        <dbReference type="Proteomes" id="UP000199658"/>
    </source>
</evidence>
<accession>A0A1I6GCW6</accession>
<dbReference type="STRING" id="670154.SAMN04488002_1258"/>
<proteinExistence type="inferred from homology"/>
<dbReference type="RefSeq" id="WP_090213875.1">
    <property type="nucleotide sequence ID" value="NZ_FOYO01000001.1"/>
</dbReference>
<dbReference type="GO" id="GO:0000287">
    <property type="term" value="F:magnesium ion binding"/>
    <property type="evidence" value="ECO:0007669"/>
    <property type="project" value="InterPro"/>
</dbReference>
<name>A0A1I6GCW6_9RHOB</name>
<dbReference type="GO" id="GO:0008897">
    <property type="term" value="F:holo-[acyl-carrier-protein] synthase activity"/>
    <property type="evidence" value="ECO:0007669"/>
    <property type="project" value="InterPro"/>
</dbReference>
<dbReference type="PANTHER" id="PTHR12215">
    <property type="entry name" value="PHOSPHOPANTETHEINE TRANSFERASE"/>
    <property type="match status" value="1"/>
</dbReference>
<evidence type="ECO:0000256" key="1">
    <source>
        <dbReference type="ARBA" id="ARBA00010990"/>
    </source>
</evidence>
<dbReference type="Gene3D" id="3.90.470.20">
    <property type="entry name" value="4'-phosphopantetheinyl transferase domain"/>
    <property type="match status" value="1"/>
</dbReference>
<dbReference type="GO" id="GO:0019878">
    <property type="term" value="P:lysine biosynthetic process via aminoadipic acid"/>
    <property type="evidence" value="ECO:0007669"/>
    <property type="project" value="TreeGrafter"/>
</dbReference>
<dbReference type="PANTHER" id="PTHR12215:SF10">
    <property type="entry name" value="L-AMINOADIPATE-SEMIALDEHYDE DEHYDROGENASE-PHOSPHOPANTETHEINYL TRANSFERASE"/>
    <property type="match status" value="1"/>
</dbReference>
<keyword evidence="2 4" id="KW-0808">Transferase</keyword>
<dbReference type="OrthoDB" id="9808281at2"/>
<dbReference type="Pfam" id="PF01648">
    <property type="entry name" value="ACPS"/>
    <property type="match status" value="1"/>
</dbReference>
<dbReference type="InterPro" id="IPR008278">
    <property type="entry name" value="4-PPantetheinyl_Trfase_dom"/>
</dbReference>
<organism evidence="4 5">
    <name type="scientific">Litoreibacter janthinus</name>
    <dbReference type="NCBI Taxonomy" id="670154"/>
    <lineage>
        <taxon>Bacteria</taxon>
        <taxon>Pseudomonadati</taxon>
        <taxon>Pseudomonadota</taxon>
        <taxon>Alphaproteobacteria</taxon>
        <taxon>Rhodobacterales</taxon>
        <taxon>Roseobacteraceae</taxon>
        <taxon>Litoreibacter</taxon>
    </lineage>
</organism>
<evidence type="ECO:0000313" key="4">
    <source>
        <dbReference type="EMBL" id="SFR40029.1"/>
    </source>
</evidence>
<dbReference type="SUPFAM" id="SSF56214">
    <property type="entry name" value="4'-phosphopantetheinyl transferase"/>
    <property type="match status" value="1"/>
</dbReference>
<dbReference type="GO" id="GO:0005829">
    <property type="term" value="C:cytosol"/>
    <property type="evidence" value="ECO:0007669"/>
    <property type="project" value="TreeGrafter"/>
</dbReference>
<sequence length="204" mass="22120">MSGQALCVMADALPDNTGGQGRRLAIYAAARMSGFPMSTHSLHRTQLKQPFIRMPDGVLPCSISHVAGIVVAAAATPGFSVGVDVEQVSRFETMTESLVGAILSPAEQALRKVWTPESLLVVWSLKEAFLKAEGTGFQDRPNKYELAHLTPDCLHDLGDGRFWLHKRFLIKQGTWITLGVLGTSHDAVAECAFGYQVIQSSEIP</sequence>
<gene>
    <name evidence="4" type="ORF">SAMN04488002_1258</name>
</gene>